<dbReference type="Proteomes" id="UP000196086">
    <property type="component" value="Unassembled WGS sequence"/>
</dbReference>
<dbReference type="AlphaFoldDB" id="A0A1Z5YRS8"/>
<dbReference type="EMBL" id="JOMQ01000065">
    <property type="protein sequence ID" value="OUI99893.1"/>
    <property type="molecule type" value="Genomic_DNA"/>
</dbReference>
<comment type="caution">
    <text evidence="5">The sequence shown here is derived from an EMBL/GenBank/DDBJ whole genome shotgun (WGS) entry which is preliminary data.</text>
</comment>
<feature type="domain" description="MobA/MobL protein" evidence="4">
    <location>
        <begin position="50"/>
        <end position="231"/>
    </location>
</feature>
<name>A0A1Z5YRS8_9PROT</name>
<evidence type="ECO:0000256" key="3">
    <source>
        <dbReference type="SAM" id="MobiDB-lite"/>
    </source>
</evidence>
<evidence type="ECO:0000259" key="4">
    <source>
        <dbReference type="Pfam" id="PF03389"/>
    </source>
</evidence>
<feature type="region of interest" description="Disordered" evidence="3">
    <location>
        <begin position="433"/>
        <end position="467"/>
    </location>
</feature>
<feature type="region of interest" description="Disordered" evidence="3">
    <location>
        <begin position="167"/>
        <end position="187"/>
    </location>
</feature>
<proteinExistence type="inferred from homology"/>
<evidence type="ECO:0000256" key="2">
    <source>
        <dbReference type="ARBA" id="ARBA00022971"/>
    </source>
</evidence>
<dbReference type="Pfam" id="PF03389">
    <property type="entry name" value="MobA_MobL"/>
    <property type="match status" value="1"/>
</dbReference>
<evidence type="ECO:0000256" key="1">
    <source>
        <dbReference type="ARBA" id="ARBA00010873"/>
    </source>
</evidence>
<evidence type="ECO:0000313" key="5">
    <source>
        <dbReference type="EMBL" id="OUI99893.1"/>
    </source>
</evidence>
<protein>
    <recommendedName>
        <fullName evidence="4">MobA/MobL protein domain-containing protein</fullName>
    </recommendedName>
</protein>
<accession>A0A1Z5YRS8</accession>
<organism evidence="5 6">
    <name type="scientific">Acetobacter cibinongensis</name>
    <dbReference type="NCBI Taxonomy" id="146475"/>
    <lineage>
        <taxon>Bacteria</taxon>
        <taxon>Pseudomonadati</taxon>
        <taxon>Pseudomonadota</taxon>
        <taxon>Alphaproteobacteria</taxon>
        <taxon>Acetobacterales</taxon>
        <taxon>Acetobacteraceae</taxon>
        <taxon>Acetobacter</taxon>
    </lineage>
</organism>
<keyword evidence="2" id="KW-0184">Conjugation</keyword>
<dbReference type="OrthoDB" id="1826980at2"/>
<gene>
    <name evidence="5" type="ORF">HK14_12945</name>
</gene>
<evidence type="ECO:0000313" key="6">
    <source>
        <dbReference type="Proteomes" id="UP000196086"/>
    </source>
</evidence>
<dbReference type="Gene3D" id="3.30.930.30">
    <property type="match status" value="1"/>
</dbReference>
<comment type="similarity">
    <text evidence="1">Belongs to the MobA/MobL family.</text>
</comment>
<dbReference type="InterPro" id="IPR005053">
    <property type="entry name" value="MobA_MobL"/>
</dbReference>
<reference evidence="5 6" key="1">
    <citation type="submission" date="2014-06" db="EMBL/GenBank/DDBJ databases">
        <authorList>
            <person name="Ju J."/>
            <person name="Zhang J."/>
        </authorList>
    </citation>
    <scope>NUCLEOTIDE SEQUENCE [LARGE SCALE GENOMIC DNA]</scope>
    <source>
        <strain evidence="5 6">DsW_47</strain>
    </source>
</reference>
<sequence>MGETPIPRPASVLCLFIFGKRPMETTAHFHFRLKNFGPSALRDRVDYITRTGAYRDREDLVAVESGNLPAWATSAMMFWDAVERRETGNAADSFILAVPRNLSPEAVARLRERFGQTLAQGRPYTLAEHCDVARDFEENRHFHALVSPRTLDSFNRSEAQFFARYRPKHPRSGGARKNTRKGPKKEREKIVFGIREQWASELNRELEAAGLPLVDPRSLRDQGIDRKPIRRQNPEALVRAREVQGRARGAAFKLRMAAKQASARADAMVMIRETPLQARTRWNDGGEFARMLDKVRRKKAVELARKTKERIAQSTRGDDAVVLQAKERAQALFDARLRRPEELERLIRHYGCAPPGAATLRINMPQRLGAIIPEVLLDSVHIPDPRIYNHVVVGHVAIERLARNLSRASQTTIEETLKIIVHHGLEPVPDRQAVKNAQQGRDAVSRSQNEIERQAATGKARGWDIDF</sequence>